<accession>A0A516RAC6</accession>
<name>A0A516RAC6_STRST</name>
<organism evidence="2 3">
    <name type="scientific">Streptomyces spectabilis</name>
    <dbReference type="NCBI Taxonomy" id="68270"/>
    <lineage>
        <taxon>Bacteria</taxon>
        <taxon>Bacillati</taxon>
        <taxon>Actinomycetota</taxon>
        <taxon>Actinomycetes</taxon>
        <taxon>Kitasatosporales</taxon>
        <taxon>Streptomycetaceae</taxon>
        <taxon>Streptomyces</taxon>
    </lineage>
</organism>
<feature type="signal peptide" evidence="1">
    <location>
        <begin position="1"/>
        <end position="27"/>
    </location>
</feature>
<gene>
    <name evidence="2" type="ORF">FH965_20235</name>
</gene>
<dbReference type="EMBL" id="CP040916">
    <property type="protein sequence ID" value="QDQ12596.1"/>
    <property type="molecule type" value="Genomic_DNA"/>
</dbReference>
<dbReference type="PROSITE" id="PS51257">
    <property type="entry name" value="PROKAR_LIPOPROTEIN"/>
    <property type="match status" value="1"/>
</dbReference>
<protein>
    <recommendedName>
        <fullName evidence="4">Secreted protein</fullName>
    </recommendedName>
</protein>
<evidence type="ECO:0000313" key="2">
    <source>
        <dbReference type="EMBL" id="QDQ12596.1"/>
    </source>
</evidence>
<keyword evidence="1" id="KW-0732">Signal</keyword>
<reference evidence="2 3" key="1">
    <citation type="journal article" date="2019" name="J. Ind. Microbiol. Biotechnol.">
        <title>The complete genomic sequence of Streptomyces spectabilis NRRL-2792 and identification of secondary metabolite biosynthetic gene clusters.</title>
        <authorList>
            <person name="Sinha A."/>
            <person name="Phillips-Salemka S."/>
            <person name="Niraula T.A."/>
            <person name="Short K.A."/>
            <person name="Niraula N.P."/>
        </authorList>
    </citation>
    <scope>NUCLEOTIDE SEQUENCE [LARGE SCALE GENOMIC DNA]</scope>
    <source>
        <strain evidence="2 3">NRRL 2792</strain>
    </source>
</reference>
<feature type="chain" id="PRO_5021740480" description="Secreted protein" evidence="1">
    <location>
        <begin position="28"/>
        <end position="168"/>
    </location>
</feature>
<dbReference type="RefSeq" id="WP_144319934.1">
    <property type="nucleotide sequence ID" value="NZ_CP040916.1"/>
</dbReference>
<evidence type="ECO:0000256" key="1">
    <source>
        <dbReference type="SAM" id="SignalP"/>
    </source>
</evidence>
<sequence>MKHTTRGAIATALACTAAACAASTAAAADHPGVSVPLDGVKHSLGLQTPEVSSTLPVPLPGGELEGPRYVEGKLLPERAVPQIPVSNALPDVQITAPLTDVMGEDSLKSVGLSARGSDVYALTPGATLEAPLGAPGADGTALPPLTLPGGGLHQPLLSAQPAADLGLN</sequence>
<evidence type="ECO:0000313" key="3">
    <source>
        <dbReference type="Proteomes" id="UP000316806"/>
    </source>
</evidence>
<proteinExistence type="predicted"/>
<evidence type="ECO:0008006" key="4">
    <source>
        <dbReference type="Google" id="ProtNLM"/>
    </source>
</evidence>
<dbReference type="AlphaFoldDB" id="A0A516RAC6"/>
<dbReference type="Proteomes" id="UP000316806">
    <property type="component" value="Chromosome"/>
</dbReference>